<dbReference type="FunFam" id="2.170.130.10:FF:000003">
    <property type="entry name" value="SusC/RagA family TonB-linked outer membrane protein"/>
    <property type="match status" value="1"/>
</dbReference>
<dbReference type="PROSITE" id="PS00018">
    <property type="entry name" value="EF_HAND_1"/>
    <property type="match status" value="1"/>
</dbReference>
<keyword evidence="3 7" id="KW-1134">Transmembrane beta strand</keyword>
<dbReference type="InterPro" id="IPR036942">
    <property type="entry name" value="Beta-barrel_TonB_sf"/>
</dbReference>
<evidence type="ECO:0000256" key="4">
    <source>
        <dbReference type="ARBA" id="ARBA00022692"/>
    </source>
</evidence>
<dbReference type="STRING" id="29529.SAMN04488122_5732"/>
<feature type="chain" id="PRO_5011566047" evidence="8">
    <location>
        <begin position="30"/>
        <end position="1061"/>
    </location>
</feature>
<evidence type="ECO:0000256" key="5">
    <source>
        <dbReference type="ARBA" id="ARBA00023136"/>
    </source>
</evidence>
<evidence type="ECO:0000313" key="11">
    <source>
        <dbReference type="Proteomes" id="UP000199310"/>
    </source>
</evidence>
<keyword evidence="6 7" id="KW-0998">Cell outer membrane</keyword>
<evidence type="ECO:0000313" key="10">
    <source>
        <dbReference type="EMBL" id="SEW53878.1"/>
    </source>
</evidence>
<dbReference type="InterPro" id="IPR039426">
    <property type="entry name" value="TonB-dep_rcpt-like"/>
</dbReference>
<keyword evidence="8" id="KW-0732">Signal</keyword>
<dbReference type="Gene3D" id="2.170.130.10">
    <property type="entry name" value="TonB-dependent receptor, plug domain"/>
    <property type="match status" value="1"/>
</dbReference>
<dbReference type="Pfam" id="PF13715">
    <property type="entry name" value="CarbopepD_reg_2"/>
    <property type="match status" value="1"/>
</dbReference>
<dbReference type="PROSITE" id="PS52016">
    <property type="entry name" value="TONB_DEPENDENT_REC_3"/>
    <property type="match status" value="1"/>
</dbReference>
<evidence type="ECO:0000256" key="7">
    <source>
        <dbReference type="PROSITE-ProRule" id="PRU01360"/>
    </source>
</evidence>
<dbReference type="SUPFAM" id="SSF56935">
    <property type="entry name" value="Porins"/>
    <property type="match status" value="1"/>
</dbReference>
<accession>A0A1I0SB27</accession>
<dbReference type="InterPro" id="IPR008969">
    <property type="entry name" value="CarboxyPept-like_regulatory"/>
</dbReference>
<dbReference type="Proteomes" id="UP000199310">
    <property type="component" value="Unassembled WGS sequence"/>
</dbReference>
<evidence type="ECO:0000256" key="8">
    <source>
        <dbReference type="SAM" id="SignalP"/>
    </source>
</evidence>
<dbReference type="EMBL" id="FOJG01000002">
    <property type="protein sequence ID" value="SEW53878.1"/>
    <property type="molecule type" value="Genomic_DNA"/>
</dbReference>
<evidence type="ECO:0000256" key="3">
    <source>
        <dbReference type="ARBA" id="ARBA00022452"/>
    </source>
</evidence>
<keyword evidence="5 7" id="KW-0472">Membrane</keyword>
<keyword evidence="4 7" id="KW-0812">Transmembrane</keyword>
<dbReference type="Gene3D" id="2.60.40.1120">
    <property type="entry name" value="Carboxypeptidase-like, regulatory domain"/>
    <property type="match status" value="1"/>
</dbReference>
<feature type="domain" description="TonB-dependent receptor plug" evidence="9">
    <location>
        <begin position="123"/>
        <end position="228"/>
    </location>
</feature>
<gene>
    <name evidence="10" type="ORF">SAMN04488122_5732</name>
</gene>
<dbReference type="SUPFAM" id="SSF49464">
    <property type="entry name" value="Carboxypeptidase regulatory domain-like"/>
    <property type="match status" value="1"/>
</dbReference>
<keyword evidence="11" id="KW-1185">Reference proteome</keyword>
<dbReference type="InterPro" id="IPR023996">
    <property type="entry name" value="TonB-dep_OMP_SusC/RagA"/>
</dbReference>
<dbReference type="InterPro" id="IPR023997">
    <property type="entry name" value="TonB-dep_OMP_SusC/RagA_CS"/>
</dbReference>
<proteinExistence type="inferred from homology"/>
<dbReference type="Pfam" id="PF07715">
    <property type="entry name" value="Plug"/>
    <property type="match status" value="1"/>
</dbReference>
<dbReference type="RefSeq" id="WP_089901254.1">
    <property type="nucleotide sequence ID" value="NZ_FOJG01000002.1"/>
</dbReference>
<protein>
    <submittedName>
        <fullName evidence="10">TonB-linked outer membrane protein, SusC/RagA family</fullName>
    </submittedName>
</protein>
<name>A0A1I0SB27_9BACT</name>
<dbReference type="InterPro" id="IPR037066">
    <property type="entry name" value="Plug_dom_sf"/>
</dbReference>
<dbReference type="InterPro" id="IPR012910">
    <property type="entry name" value="Plug_dom"/>
</dbReference>
<organism evidence="10 11">
    <name type="scientific">Chitinophaga arvensicola</name>
    <dbReference type="NCBI Taxonomy" id="29529"/>
    <lineage>
        <taxon>Bacteria</taxon>
        <taxon>Pseudomonadati</taxon>
        <taxon>Bacteroidota</taxon>
        <taxon>Chitinophagia</taxon>
        <taxon>Chitinophagales</taxon>
        <taxon>Chitinophagaceae</taxon>
        <taxon>Chitinophaga</taxon>
    </lineage>
</organism>
<evidence type="ECO:0000259" key="9">
    <source>
        <dbReference type="Pfam" id="PF07715"/>
    </source>
</evidence>
<dbReference type="GO" id="GO:0009279">
    <property type="term" value="C:cell outer membrane"/>
    <property type="evidence" value="ECO:0007669"/>
    <property type="project" value="UniProtKB-SubCell"/>
</dbReference>
<dbReference type="InterPro" id="IPR018247">
    <property type="entry name" value="EF_Hand_1_Ca_BS"/>
</dbReference>
<dbReference type="NCBIfam" id="TIGR04057">
    <property type="entry name" value="SusC_RagA_signa"/>
    <property type="match status" value="1"/>
</dbReference>
<dbReference type="OrthoDB" id="601301at2"/>
<comment type="subcellular location">
    <subcellularLocation>
        <location evidence="1 7">Cell outer membrane</location>
        <topology evidence="1 7">Multi-pass membrane protein</topology>
    </subcellularLocation>
</comment>
<dbReference type="NCBIfam" id="TIGR04056">
    <property type="entry name" value="OMP_RagA_SusC"/>
    <property type="match status" value="1"/>
</dbReference>
<feature type="signal peptide" evidence="8">
    <location>
        <begin position="1"/>
        <end position="29"/>
    </location>
</feature>
<reference evidence="11" key="1">
    <citation type="submission" date="2016-10" db="EMBL/GenBank/DDBJ databases">
        <authorList>
            <person name="Varghese N."/>
            <person name="Submissions S."/>
        </authorList>
    </citation>
    <scope>NUCLEOTIDE SEQUENCE [LARGE SCALE GENOMIC DNA]</scope>
    <source>
        <strain evidence="11">DSM 3695</strain>
    </source>
</reference>
<evidence type="ECO:0000256" key="1">
    <source>
        <dbReference type="ARBA" id="ARBA00004571"/>
    </source>
</evidence>
<evidence type="ECO:0000256" key="2">
    <source>
        <dbReference type="ARBA" id="ARBA00022448"/>
    </source>
</evidence>
<sequence>MSKPNLNVRLWRTFLLLMAFLAQQTIAIAQQPPVKGTVRDEKGNVLPGATILVKGTQKGVVSNADGSFSIAAGNAPVTLLVSMTGFNTLTATATPGQAIHLVLKENTSSLNEVMVVGYGTQKKASLTGSVAQIGAAELKKVPAMNLTNALAGRLPGLVATQTSGRPGFDDATLLIRGVSTYNNNSPMVIVDGVQRSFGSLDPSEVESITLLKDAAAAATYGVQGANGVILVTTKRGNSGKPIVSYDGEITRTAFTRFPKFLNGPDYMYWFKKGEQMDNDYLTATGGDPIPYTYSDAQIAALRNGTNKDPYLGDTDWTGMLTGRKTMAQHHSVSVRGGTDRIRYFSNASYLNQEGVVKGSDYKRFNVRTNVDATISNTFSVAFDIGARQETRNSTGIPADDYEYMNPFYQAVRALPNIPATYNGQPTATRSNSGIVNPIAAIDNSGWQRYITSTFQGAMTFTMHVPYVKGLDLKLMTAYDKSFQEFKGWTEPYTLVVREQGGSGFYWNPSLPPGININTVRQSQANNVRQTFQPSINYSKDLGAHSFKALALYEYSQYDNNGFSAGGSNLALTELKEIDFRDQDNKYFVQPGGNSGTTARAGLVTRINYAYKNRYLLELVSRYDGSLYFPVENRWGFFPAASAGWVISEENFFAGLKDKVDFLKLRASYGKTGNDRGNSNYQYLQTFSLSKDPVGVIGDKAVSALYSGAIPNVNLKWEKAYTTNIGVDATLFNGGLSVTADYFYKLTKDILDGQGGLYPPSMGGYYSTIVNRGMADVRGIDLQITHRHKVNSKLDYGITGNFNWSRSKILVKNDPDGLPAWQRSPGRSIGEKKGFISEGLFQNWDEVNNWATSPSGGAAPGFIKYRDINGDGKITTDDITYMGRSNTPQLMYGLSLELRYGIFDFSALIQGAGLVDVSLGGEYEGSSGVYGVNDNTPFTRPFYGGGNSPYYLVEQAWTPDNPNARYPRLTADRAGFPNHNGWANSQWVVNGAYVRLKSAQLGVTLPASVLRALNVEKCRFYLAGFNLFTLDHLKYMDPEMPNANNGFYPQQQMMSFGANLTF</sequence>
<keyword evidence="2 7" id="KW-0813">Transport</keyword>
<dbReference type="AlphaFoldDB" id="A0A1I0SB27"/>
<dbReference type="Gene3D" id="2.40.170.20">
    <property type="entry name" value="TonB-dependent receptor, beta-barrel domain"/>
    <property type="match status" value="1"/>
</dbReference>
<comment type="similarity">
    <text evidence="7">Belongs to the TonB-dependent receptor family.</text>
</comment>
<evidence type="ECO:0000256" key="6">
    <source>
        <dbReference type="ARBA" id="ARBA00023237"/>
    </source>
</evidence>